<evidence type="ECO:0000313" key="3">
    <source>
        <dbReference type="Proteomes" id="UP000297762"/>
    </source>
</evidence>
<name>A0A4R9K6P7_9LEPT</name>
<protein>
    <recommendedName>
        <fullName evidence="4">Transmembrane family 220, helix</fullName>
    </recommendedName>
</protein>
<keyword evidence="1" id="KW-1133">Transmembrane helix</keyword>
<feature type="transmembrane region" description="Helical" evidence="1">
    <location>
        <begin position="52"/>
        <end position="76"/>
    </location>
</feature>
<organism evidence="2 3">
    <name type="scientific">Leptospira sarikeiensis</name>
    <dbReference type="NCBI Taxonomy" id="2484943"/>
    <lineage>
        <taxon>Bacteria</taxon>
        <taxon>Pseudomonadati</taxon>
        <taxon>Spirochaetota</taxon>
        <taxon>Spirochaetia</taxon>
        <taxon>Leptospirales</taxon>
        <taxon>Leptospiraceae</taxon>
        <taxon>Leptospira</taxon>
    </lineage>
</organism>
<evidence type="ECO:0000313" key="2">
    <source>
        <dbReference type="EMBL" id="TGL60931.1"/>
    </source>
</evidence>
<feature type="transmembrane region" description="Helical" evidence="1">
    <location>
        <begin position="26"/>
        <end position="45"/>
    </location>
</feature>
<sequence length="121" mass="13521">MNLVISVLLAAYFIFAAAVQYNDPDPIHWSLLYLSSAVACAFSAMGKKNTPLLYIIMGMAIIEIAITGDGFINWFRFGNENLITAKMTEEKPYIELGRECIGALISLVVVIWLNYRPLSKK</sequence>
<dbReference type="Pfam" id="PF15071">
    <property type="entry name" value="TMEM220"/>
    <property type="match status" value="1"/>
</dbReference>
<proteinExistence type="predicted"/>
<feature type="transmembrane region" description="Helical" evidence="1">
    <location>
        <begin position="96"/>
        <end position="115"/>
    </location>
</feature>
<reference evidence="2" key="1">
    <citation type="journal article" date="2019" name="PLoS Negl. Trop. Dis.">
        <title>Revisiting the worldwide diversity of Leptospira species in the environment.</title>
        <authorList>
            <person name="Vincent A.T."/>
            <person name="Schiettekatte O."/>
            <person name="Bourhy P."/>
            <person name="Veyrier F.J."/>
            <person name="Picardeau M."/>
        </authorList>
    </citation>
    <scope>NUCLEOTIDE SEQUENCE [LARGE SCALE GENOMIC DNA]</scope>
    <source>
        <strain evidence="2">201702455</strain>
    </source>
</reference>
<evidence type="ECO:0008006" key="4">
    <source>
        <dbReference type="Google" id="ProtNLM"/>
    </source>
</evidence>
<evidence type="ECO:0000256" key="1">
    <source>
        <dbReference type="SAM" id="Phobius"/>
    </source>
</evidence>
<dbReference type="EMBL" id="RQGF01000028">
    <property type="protein sequence ID" value="TGL60931.1"/>
    <property type="molecule type" value="Genomic_DNA"/>
</dbReference>
<accession>A0A4R9K6P7</accession>
<dbReference type="Proteomes" id="UP000297762">
    <property type="component" value="Unassembled WGS sequence"/>
</dbReference>
<dbReference type="RefSeq" id="WP_135650240.1">
    <property type="nucleotide sequence ID" value="NZ_RQGF01000028.1"/>
</dbReference>
<dbReference type="InterPro" id="IPR029377">
    <property type="entry name" value="TMEM220"/>
</dbReference>
<comment type="caution">
    <text evidence="2">The sequence shown here is derived from an EMBL/GenBank/DDBJ whole genome shotgun (WGS) entry which is preliminary data.</text>
</comment>
<keyword evidence="1" id="KW-0472">Membrane</keyword>
<dbReference type="AlphaFoldDB" id="A0A4R9K6P7"/>
<keyword evidence="1" id="KW-0812">Transmembrane</keyword>
<dbReference type="OrthoDB" id="329078at2"/>
<keyword evidence="3" id="KW-1185">Reference proteome</keyword>
<gene>
    <name evidence="2" type="ORF">EHQ64_14085</name>
</gene>